<evidence type="ECO:0000256" key="5">
    <source>
        <dbReference type="SAM" id="SignalP"/>
    </source>
</evidence>
<dbReference type="Gene3D" id="3.40.190.10">
    <property type="entry name" value="Periplasmic binding protein-like II"/>
    <property type="match status" value="2"/>
</dbReference>
<keyword evidence="8" id="KW-1185">Reference proteome</keyword>
<evidence type="ECO:0000313" key="8">
    <source>
        <dbReference type="Proteomes" id="UP000585638"/>
    </source>
</evidence>
<sequence>MRTRITLVAAGLLVGLTGCAGGTVAADANGALPVTIGYTALGAGYSDLYTAQDYGIFAKHGLNVKLTRLNDSSQLVAGLASNSVQIGVGVAADTAAAIMKGADLKYVAMSEPHYNLEMWASPDVKDVAGLRGKKVAITSPGSESDFGLTALLQANGLQRADVTAVFVKGVPAEVAALVSGAVSAILTQPPNGTESREKGAHRLAALSNLPFPLGAYTVQSRYLQSNREVVKRFVAAEAEALQYIRGHKNETVKSIQKYSGVQSTDLASYAYDFFLDVWAKTPAVDEKVIKQAFDEAAANARTTPPPDVSKYIDNSLTAS</sequence>
<dbReference type="AlphaFoldDB" id="A0A7W9KQN5"/>
<accession>A0A7W9KQN5</accession>
<evidence type="ECO:0000313" key="7">
    <source>
        <dbReference type="EMBL" id="MBB5896939.1"/>
    </source>
</evidence>
<dbReference type="InterPro" id="IPR015168">
    <property type="entry name" value="SsuA/THI5"/>
</dbReference>
<evidence type="ECO:0000259" key="6">
    <source>
        <dbReference type="Pfam" id="PF09084"/>
    </source>
</evidence>
<evidence type="ECO:0000256" key="4">
    <source>
        <dbReference type="SAM" id="MobiDB-lite"/>
    </source>
</evidence>
<evidence type="ECO:0000256" key="2">
    <source>
        <dbReference type="ARBA" id="ARBA00010742"/>
    </source>
</evidence>
<feature type="signal peptide" evidence="5">
    <location>
        <begin position="1"/>
        <end position="25"/>
    </location>
</feature>
<evidence type="ECO:0000256" key="1">
    <source>
        <dbReference type="ARBA" id="ARBA00004418"/>
    </source>
</evidence>
<protein>
    <submittedName>
        <fullName evidence="7">NitT/TauT family transport system substrate-binding protein</fullName>
    </submittedName>
</protein>
<dbReference type="PROSITE" id="PS51257">
    <property type="entry name" value="PROKAR_LIPOPROTEIN"/>
    <property type="match status" value="1"/>
</dbReference>
<name>A0A7W9KQN5_9PSEU</name>
<dbReference type="PANTHER" id="PTHR30024">
    <property type="entry name" value="ALIPHATIC SULFONATES-BINDING PROTEIN-RELATED"/>
    <property type="match status" value="1"/>
</dbReference>
<gene>
    <name evidence="7" type="ORF">BJ998_008198</name>
</gene>
<proteinExistence type="inferred from homology"/>
<comment type="similarity">
    <text evidence="2">Belongs to the bacterial solute-binding protein SsuA/TauA family.</text>
</comment>
<organism evidence="7 8">
    <name type="scientific">Kutzneria kofuensis</name>
    <dbReference type="NCBI Taxonomy" id="103725"/>
    <lineage>
        <taxon>Bacteria</taxon>
        <taxon>Bacillati</taxon>
        <taxon>Actinomycetota</taxon>
        <taxon>Actinomycetes</taxon>
        <taxon>Pseudonocardiales</taxon>
        <taxon>Pseudonocardiaceae</taxon>
        <taxon>Kutzneria</taxon>
    </lineage>
</organism>
<feature type="chain" id="PRO_5039082123" evidence="5">
    <location>
        <begin position="26"/>
        <end position="319"/>
    </location>
</feature>
<comment type="subcellular location">
    <subcellularLocation>
        <location evidence="1">Periplasm</location>
    </subcellularLocation>
</comment>
<dbReference type="PANTHER" id="PTHR30024:SF47">
    <property type="entry name" value="TAURINE-BINDING PERIPLASMIC PROTEIN"/>
    <property type="match status" value="1"/>
</dbReference>
<keyword evidence="3 5" id="KW-0732">Signal</keyword>
<dbReference type="GO" id="GO:0042918">
    <property type="term" value="P:alkanesulfonate transmembrane transport"/>
    <property type="evidence" value="ECO:0007669"/>
    <property type="project" value="TreeGrafter"/>
</dbReference>
<evidence type="ECO:0000256" key="3">
    <source>
        <dbReference type="ARBA" id="ARBA00022729"/>
    </source>
</evidence>
<feature type="domain" description="SsuA/THI5-like" evidence="6">
    <location>
        <begin position="48"/>
        <end position="249"/>
    </location>
</feature>
<dbReference type="EMBL" id="JACHIR010000002">
    <property type="protein sequence ID" value="MBB5896939.1"/>
    <property type="molecule type" value="Genomic_DNA"/>
</dbReference>
<dbReference type="SUPFAM" id="SSF53850">
    <property type="entry name" value="Periplasmic binding protein-like II"/>
    <property type="match status" value="1"/>
</dbReference>
<dbReference type="Proteomes" id="UP000585638">
    <property type="component" value="Unassembled WGS sequence"/>
</dbReference>
<dbReference type="Pfam" id="PF09084">
    <property type="entry name" value="NMT1"/>
    <property type="match status" value="1"/>
</dbReference>
<feature type="region of interest" description="Disordered" evidence="4">
    <location>
        <begin position="300"/>
        <end position="319"/>
    </location>
</feature>
<comment type="caution">
    <text evidence="7">The sequence shown here is derived from an EMBL/GenBank/DDBJ whole genome shotgun (WGS) entry which is preliminary data.</text>
</comment>
<reference evidence="7 8" key="1">
    <citation type="submission" date="2020-08" db="EMBL/GenBank/DDBJ databases">
        <title>Sequencing the genomes of 1000 actinobacteria strains.</title>
        <authorList>
            <person name="Klenk H.-P."/>
        </authorList>
    </citation>
    <scope>NUCLEOTIDE SEQUENCE [LARGE SCALE GENOMIC DNA]</scope>
    <source>
        <strain evidence="7 8">DSM 43851</strain>
    </source>
</reference>
<dbReference type="RefSeq" id="WP_184869421.1">
    <property type="nucleotide sequence ID" value="NZ_JACHIR010000002.1"/>
</dbReference>
<dbReference type="GO" id="GO:0042597">
    <property type="term" value="C:periplasmic space"/>
    <property type="evidence" value="ECO:0007669"/>
    <property type="project" value="UniProtKB-SubCell"/>
</dbReference>